<protein>
    <submittedName>
        <fullName evidence="1">Uncharacterized protein</fullName>
    </submittedName>
</protein>
<accession>A0A3E1HCC1</accession>
<gene>
    <name evidence="1" type="ORF">MUBE_14360</name>
</gene>
<dbReference type="AlphaFoldDB" id="A0A3E1HCC1"/>
<proteinExistence type="predicted"/>
<dbReference type="EMBL" id="QAYL01000037">
    <property type="protein sequence ID" value="RFD24067.1"/>
    <property type="molecule type" value="Genomic_DNA"/>
</dbReference>
<reference evidence="1 2" key="1">
    <citation type="submission" date="2018-07" db="EMBL/GenBank/DDBJ databases">
        <title>Whole genome sequence of Mycobacterium uberis.</title>
        <authorList>
            <person name="Benjak A."/>
        </authorList>
    </citation>
    <scope>NUCLEOTIDE SEQUENCE [LARGE SCALE GENOMIC DNA]</scope>
    <source>
        <strain evidence="1 2">Jura</strain>
    </source>
</reference>
<evidence type="ECO:0000313" key="2">
    <source>
        <dbReference type="Proteomes" id="UP000258522"/>
    </source>
</evidence>
<name>A0A3E1HCC1_9MYCO</name>
<organism evidence="1 2">
    <name type="scientific">Mycobacterium uberis</name>
    <dbReference type="NCBI Taxonomy" id="2162698"/>
    <lineage>
        <taxon>Bacteria</taxon>
        <taxon>Bacillati</taxon>
        <taxon>Actinomycetota</taxon>
        <taxon>Actinomycetes</taxon>
        <taxon>Mycobacteriales</taxon>
        <taxon>Mycobacteriaceae</taxon>
        <taxon>Mycobacterium</taxon>
    </lineage>
</organism>
<keyword evidence="2" id="KW-1185">Reference proteome</keyword>
<sequence>MVAFSDGLPVLIKQIRDMKGLIQTEEGANNFFSMQFISNVFDSGIFDVSEVVSESICDVGMKCGVGID</sequence>
<evidence type="ECO:0000313" key="1">
    <source>
        <dbReference type="EMBL" id="RFD24067.1"/>
    </source>
</evidence>
<dbReference type="Proteomes" id="UP000258522">
    <property type="component" value="Unassembled WGS sequence"/>
</dbReference>
<comment type="caution">
    <text evidence="1">The sequence shown here is derived from an EMBL/GenBank/DDBJ whole genome shotgun (WGS) entry which is preliminary data.</text>
</comment>